<dbReference type="InterPro" id="IPR018957">
    <property type="entry name" value="Znf_C3HC4_RING-type"/>
</dbReference>
<evidence type="ECO:0000256" key="8">
    <source>
        <dbReference type="ARBA" id="ARBA00022786"/>
    </source>
</evidence>
<name>Q8STY2_ENCCU</name>
<sequence length="527" mass="60648">MKKVKTESGNSASPKVVAQLWDMIDREDIASYQKSSIFFEMMEYRKMNEELTRRNTELIEENATLVSILGTQKENLNNSGCSDEALKFDIGSRISSLNYEIRRLNSVIHEMEKRLARVGMFRESKDMPSDGDSAEKKHSIADDSMVTSEVYKKIIDEYGDLRAKMAGLESKHEEELCEKDQKIAGLTRELCEITFNAQEVSKMFDALKAENEKRREILCGLGEKEMGLRREMDQCLQKLEKVDKDIQSVMSGLDLWMKRAEQLAVEKEELSRIVENYKRCERVRNTSAGGAYEEGSLEEEIINLVESLDKSLGENKALIAKLENMHKKNRELENEMIALRMTNADLGSKNTKLELDAKQLRMEGRGNTCRSSGDSLKIKKLEDSIAESSKLALDYKKRLHFLFIEKEENEKILERIKRQSREARDEVSKLTKVNSQIEAENKRLNGILRAIQNGDSEGDPDLAVQLERYRGLLRCSLCDTRFKDTAIIKCMHCFCEECVNSRIRMRDRRCPSCNESFAPCDVRKIFL</sequence>
<dbReference type="HOGENOM" id="CLU_518765_0_0_1"/>
<keyword evidence="12 14" id="KW-0539">Nucleus</keyword>
<dbReference type="InterPro" id="IPR013956">
    <property type="entry name" value="E3_ubiquit_lig_Bre1"/>
</dbReference>
<keyword evidence="8 14" id="KW-0833">Ubl conjugation pathway</keyword>
<dbReference type="InterPro" id="IPR013083">
    <property type="entry name" value="Znf_RING/FYVE/PHD"/>
</dbReference>
<dbReference type="AlphaFoldDB" id="Q8STY2"/>
<evidence type="ECO:0000256" key="10">
    <source>
        <dbReference type="ARBA" id="ARBA00022853"/>
    </source>
</evidence>
<dbReference type="CDD" id="cd16499">
    <property type="entry name" value="RING-HC_Bre1-like"/>
    <property type="match status" value="1"/>
</dbReference>
<evidence type="ECO:0000256" key="12">
    <source>
        <dbReference type="ARBA" id="ARBA00023242"/>
    </source>
</evidence>
<dbReference type="Gene3D" id="3.30.40.10">
    <property type="entry name" value="Zinc/RING finger domain, C3HC4 (zinc finger)"/>
    <property type="match status" value="1"/>
</dbReference>
<dbReference type="Pfam" id="PF00097">
    <property type="entry name" value="zf-C3HC4"/>
    <property type="match status" value="1"/>
</dbReference>
<keyword evidence="5 14" id="KW-0808">Transferase</keyword>
<dbReference type="FunCoup" id="Q8STY2">
    <property type="interactions" value="87"/>
</dbReference>
<evidence type="ECO:0000256" key="11">
    <source>
        <dbReference type="ARBA" id="ARBA00023054"/>
    </source>
</evidence>
<evidence type="ECO:0000256" key="3">
    <source>
        <dbReference type="ARBA" id="ARBA00004906"/>
    </source>
</evidence>
<evidence type="ECO:0000256" key="14">
    <source>
        <dbReference type="RuleBase" id="RU365038"/>
    </source>
</evidence>
<dbReference type="PROSITE" id="PS50089">
    <property type="entry name" value="ZF_RING_2"/>
    <property type="match status" value="1"/>
</dbReference>
<dbReference type="KEGG" id="ecu:ECU09_0100"/>
<evidence type="ECO:0000313" key="17">
    <source>
        <dbReference type="EMBL" id="CAD26981.1"/>
    </source>
</evidence>
<comment type="pathway">
    <text evidence="3 14">Protein modification; protein ubiquitination.</text>
</comment>
<dbReference type="GO" id="GO:0006325">
    <property type="term" value="P:chromatin organization"/>
    <property type="evidence" value="ECO:0007669"/>
    <property type="project" value="UniProtKB-KW"/>
</dbReference>
<evidence type="ECO:0000256" key="7">
    <source>
        <dbReference type="ARBA" id="ARBA00022771"/>
    </source>
</evidence>
<evidence type="ECO:0000256" key="5">
    <source>
        <dbReference type="ARBA" id="ARBA00022679"/>
    </source>
</evidence>
<evidence type="ECO:0000313" key="18">
    <source>
        <dbReference type="Proteomes" id="UP000000819"/>
    </source>
</evidence>
<dbReference type="GO" id="GO:0061630">
    <property type="term" value="F:ubiquitin protein ligase activity"/>
    <property type="evidence" value="ECO:0007669"/>
    <property type="project" value="UniProtKB-EC"/>
</dbReference>
<dbReference type="VEuPathDB" id="MicrosporidiaDB:ECU09_0100"/>
<keyword evidence="6 14" id="KW-0479">Metal-binding</keyword>
<evidence type="ECO:0000256" key="15">
    <source>
        <dbReference type="SAM" id="Coils"/>
    </source>
</evidence>
<dbReference type="GO" id="GO:0008270">
    <property type="term" value="F:zinc ion binding"/>
    <property type="evidence" value="ECO:0007669"/>
    <property type="project" value="UniProtKB-KW"/>
</dbReference>
<dbReference type="InterPro" id="IPR017907">
    <property type="entry name" value="Znf_RING_CS"/>
</dbReference>
<evidence type="ECO:0000256" key="1">
    <source>
        <dbReference type="ARBA" id="ARBA00000900"/>
    </source>
</evidence>
<dbReference type="GO" id="GO:0016567">
    <property type="term" value="P:protein ubiquitination"/>
    <property type="evidence" value="ECO:0007669"/>
    <property type="project" value="UniProtKB-UniRule"/>
</dbReference>
<organism evidence="17 18">
    <name type="scientific">Encephalitozoon cuniculi (strain GB-M1)</name>
    <name type="common">Microsporidian parasite</name>
    <dbReference type="NCBI Taxonomy" id="284813"/>
    <lineage>
        <taxon>Eukaryota</taxon>
        <taxon>Fungi</taxon>
        <taxon>Fungi incertae sedis</taxon>
        <taxon>Microsporidia</taxon>
        <taxon>Unikaryonidae</taxon>
        <taxon>Encephalitozoon</taxon>
    </lineage>
</organism>
<feature type="coiled-coil region" evidence="15">
    <location>
        <begin position="406"/>
        <end position="440"/>
    </location>
</feature>
<dbReference type="GO" id="GO:0005634">
    <property type="term" value="C:nucleus"/>
    <property type="evidence" value="ECO:0007669"/>
    <property type="project" value="UniProtKB-SubCell"/>
</dbReference>
<reference evidence="17 18" key="2">
    <citation type="journal article" date="2009" name="BMC Genomics">
        <title>Identification of transcriptional signals in Encephalitozoon cuniculi widespread among Microsporidia phylum: support for accurate structural genome annotation.</title>
        <authorList>
            <person name="Peyretaillade E."/>
            <person name="Goncalves O."/>
            <person name="Terrat S."/>
            <person name="Dugat-Bony E."/>
            <person name="Wincker P."/>
            <person name="Cornman R.S."/>
            <person name="Evans J.D."/>
            <person name="Delbac F."/>
            <person name="Peyret P."/>
        </authorList>
    </citation>
    <scope>NUCLEOTIDE SEQUENCE [LARGE SCALE GENOMIC DNA]</scope>
    <source>
        <strain evidence="17 18">GB-M1</strain>
    </source>
</reference>
<dbReference type="InParanoid" id="Q8STY2"/>
<accession>Q8STY2</accession>
<dbReference type="PROSITE" id="PS00518">
    <property type="entry name" value="ZF_RING_1"/>
    <property type="match status" value="1"/>
</dbReference>
<comment type="catalytic activity">
    <reaction evidence="1 14">
        <text>S-ubiquitinyl-[E2 ubiquitin-conjugating enzyme]-L-cysteine + [acceptor protein]-L-lysine = [E2 ubiquitin-conjugating enzyme]-L-cysteine + N(6)-ubiquitinyl-[acceptor protein]-L-lysine.</text>
        <dbReference type="EC" id="2.3.2.27"/>
    </reaction>
</comment>
<dbReference type="GeneID" id="860346"/>
<keyword evidence="10 14" id="KW-0156">Chromatin regulator</keyword>
<keyword evidence="7 13" id="KW-0863">Zinc-finger</keyword>
<protein>
    <recommendedName>
        <fullName evidence="14">E3 ubiquitin protein ligase</fullName>
        <ecNumber evidence="14">2.3.2.27</ecNumber>
    </recommendedName>
</protein>
<dbReference type="RefSeq" id="NP_001402262.1">
    <property type="nucleotide sequence ID" value="NM_001415310.1"/>
</dbReference>
<evidence type="ECO:0000256" key="9">
    <source>
        <dbReference type="ARBA" id="ARBA00022833"/>
    </source>
</evidence>
<keyword evidence="18" id="KW-1185">Reference proteome</keyword>
<dbReference type="PANTHER" id="PTHR23163">
    <property type="entry name" value="RING FINGER PROTEIN-RELATED"/>
    <property type="match status" value="1"/>
</dbReference>
<dbReference type="EC" id="2.3.2.27" evidence="14"/>
<dbReference type="Proteomes" id="UP000000819">
    <property type="component" value="Chromosome IX"/>
</dbReference>
<dbReference type="EMBL" id="AL590451">
    <property type="protein sequence ID" value="CAD26981.1"/>
    <property type="molecule type" value="Genomic_DNA"/>
</dbReference>
<evidence type="ECO:0000256" key="4">
    <source>
        <dbReference type="ARBA" id="ARBA00005555"/>
    </source>
</evidence>
<evidence type="ECO:0000256" key="2">
    <source>
        <dbReference type="ARBA" id="ARBA00004123"/>
    </source>
</evidence>
<evidence type="ECO:0000259" key="16">
    <source>
        <dbReference type="PROSITE" id="PS50089"/>
    </source>
</evidence>
<gene>
    <name evidence="17" type="ordered locus">ECU09_0100</name>
</gene>
<dbReference type="SUPFAM" id="SSF57850">
    <property type="entry name" value="RING/U-box"/>
    <property type="match status" value="1"/>
</dbReference>
<feature type="coiled-coil region" evidence="15">
    <location>
        <begin position="315"/>
        <end position="363"/>
    </location>
</feature>
<evidence type="ECO:0000256" key="13">
    <source>
        <dbReference type="PROSITE-ProRule" id="PRU00175"/>
    </source>
</evidence>
<dbReference type="UniPathway" id="UPA00143"/>
<dbReference type="InterPro" id="IPR001841">
    <property type="entry name" value="Znf_RING"/>
</dbReference>
<proteinExistence type="inferred from homology"/>
<comment type="subcellular location">
    <subcellularLocation>
        <location evidence="2 14">Nucleus</location>
    </subcellularLocation>
</comment>
<reference evidence="17 18" key="1">
    <citation type="journal article" date="2001" name="Nature">
        <title>Genome sequence and gene compaction of the eukaryote parasite Encephalitozoon cuniculi.</title>
        <authorList>
            <person name="Katinka M.D."/>
            <person name="Duprat S."/>
            <person name="Cornillot E."/>
            <person name="Metenier G."/>
            <person name="Thomarat F."/>
            <person name="Prensier G."/>
            <person name="Barbe V."/>
            <person name="Peyretaillade E."/>
            <person name="Brottier P."/>
            <person name="Wincker P."/>
            <person name="Delbac F."/>
            <person name="El Alaoui H."/>
            <person name="Peyret P."/>
            <person name="Saurin W."/>
            <person name="Gouy M."/>
            <person name="Weissenbach J."/>
            <person name="Vivares C.P."/>
        </authorList>
    </citation>
    <scope>NUCLEOTIDE SEQUENCE [LARGE SCALE GENOMIC DNA]</scope>
    <source>
        <strain evidence="17 18">GB-M1</strain>
    </source>
</reference>
<dbReference type="PANTHER" id="PTHR23163:SF0">
    <property type="entry name" value="E3 UBIQUITIN-PROTEIN LIGASE BRE1"/>
    <property type="match status" value="1"/>
</dbReference>
<dbReference type="GO" id="GO:0033503">
    <property type="term" value="C:HULC complex"/>
    <property type="evidence" value="ECO:0007669"/>
    <property type="project" value="TreeGrafter"/>
</dbReference>
<evidence type="ECO:0000256" key="6">
    <source>
        <dbReference type="ARBA" id="ARBA00022723"/>
    </source>
</evidence>
<keyword evidence="11 14" id="KW-0175">Coiled coil</keyword>
<dbReference type="SMART" id="SM00184">
    <property type="entry name" value="RING"/>
    <property type="match status" value="1"/>
</dbReference>
<dbReference type="OrthoDB" id="10266039at2759"/>
<feature type="domain" description="RING-type" evidence="16">
    <location>
        <begin position="475"/>
        <end position="514"/>
    </location>
</feature>
<dbReference type="STRING" id="284813.Q8STY2"/>
<comment type="similarity">
    <text evidence="4 14">Belongs to the BRE1 family.</text>
</comment>
<keyword evidence="9 14" id="KW-0862">Zinc</keyword>